<dbReference type="PIRSF" id="PIRSF038958">
    <property type="entry name" value="PG_synth_SpoVB"/>
    <property type="match status" value="1"/>
</dbReference>
<evidence type="ECO:0000256" key="1">
    <source>
        <dbReference type="ARBA" id="ARBA00004651"/>
    </source>
</evidence>
<evidence type="ECO:0000256" key="2">
    <source>
        <dbReference type="ARBA" id="ARBA00022475"/>
    </source>
</evidence>
<feature type="transmembrane region" description="Helical" evidence="6">
    <location>
        <begin position="12"/>
        <end position="31"/>
    </location>
</feature>
<name>A0A6A7K696_9FIRM</name>
<feature type="transmembrane region" description="Helical" evidence="6">
    <location>
        <begin position="488"/>
        <end position="508"/>
    </location>
</feature>
<evidence type="ECO:0000256" key="3">
    <source>
        <dbReference type="ARBA" id="ARBA00022692"/>
    </source>
</evidence>
<evidence type="ECO:0000256" key="6">
    <source>
        <dbReference type="SAM" id="Phobius"/>
    </source>
</evidence>
<dbReference type="InterPro" id="IPR050833">
    <property type="entry name" value="Poly_Biosynth_Transport"/>
</dbReference>
<dbReference type="AlphaFoldDB" id="A0A6A7K696"/>
<gene>
    <name evidence="7" type="ORF">GC105_04090</name>
</gene>
<reference evidence="7 8" key="1">
    <citation type="submission" date="2019-10" db="EMBL/GenBank/DDBJ databases">
        <title>Alkalibaculum tamaniensis sp.nov., a new alkaliphilic acetogen, isolated on methoxylated aromatics from a mud volcano.</title>
        <authorList>
            <person name="Khomyakova M.A."/>
            <person name="Merkel A.Y."/>
            <person name="Bonch-Osmolovskaya E.A."/>
            <person name="Slobodkin A.I."/>
        </authorList>
    </citation>
    <scope>NUCLEOTIDE SEQUENCE [LARGE SCALE GENOMIC DNA]</scope>
    <source>
        <strain evidence="7 8">M08DMB</strain>
    </source>
</reference>
<dbReference type="Pfam" id="PF01943">
    <property type="entry name" value="Polysacc_synt"/>
    <property type="match status" value="1"/>
</dbReference>
<feature type="transmembrane region" description="Helical" evidence="6">
    <location>
        <begin position="298"/>
        <end position="318"/>
    </location>
</feature>
<feature type="transmembrane region" description="Helical" evidence="6">
    <location>
        <begin position="330"/>
        <end position="350"/>
    </location>
</feature>
<evidence type="ECO:0000256" key="5">
    <source>
        <dbReference type="ARBA" id="ARBA00023136"/>
    </source>
</evidence>
<feature type="transmembrane region" description="Helical" evidence="6">
    <location>
        <begin position="51"/>
        <end position="70"/>
    </location>
</feature>
<keyword evidence="4 6" id="KW-1133">Transmembrane helix</keyword>
<keyword evidence="8" id="KW-1185">Reference proteome</keyword>
<dbReference type="InterPro" id="IPR024923">
    <property type="entry name" value="PG_synth_SpoVB"/>
</dbReference>
<dbReference type="EMBL" id="WHNX01000005">
    <property type="protein sequence ID" value="MPW24968.1"/>
    <property type="molecule type" value="Genomic_DNA"/>
</dbReference>
<keyword evidence="5 6" id="KW-0472">Membrane</keyword>
<comment type="caution">
    <text evidence="7">The sequence shown here is derived from an EMBL/GenBank/DDBJ whole genome shotgun (WGS) entry which is preliminary data.</text>
</comment>
<keyword evidence="3 6" id="KW-0812">Transmembrane</keyword>
<evidence type="ECO:0000313" key="8">
    <source>
        <dbReference type="Proteomes" id="UP000440004"/>
    </source>
</evidence>
<feature type="transmembrane region" description="Helical" evidence="6">
    <location>
        <begin position="400"/>
        <end position="418"/>
    </location>
</feature>
<feature type="transmembrane region" description="Helical" evidence="6">
    <location>
        <begin position="169"/>
        <end position="186"/>
    </location>
</feature>
<feature type="transmembrane region" description="Helical" evidence="6">
    <location>
        <begin position="91"/>
        <end position="115"/>
    </location>
</feature>
<dbReference type="PANTHER" id="PTHR30250:SF21">
    <property type="entry name" value="LIPID II FLIPPASE MURJ"/>
    <property type="match status" value="1"/>
</dbReference>
<proteinExistence type="predicted"/>
<evidence type="ECO:0000313" key="7">
    <source>
        <dbReference type="EMBL" id="MPW24968.1"/>
    </source>
</evidence>
<feature type="transmembrane region" description="Helical" evidence="6">
    <location>
        <begin position="424"/>
        <end position="443"/>
    </location>
</feature>
<feature type="transmembrane region" description="Helical" evidence="6">
    <location>
        <begin position="463"/>
        <end position="482"/>
    </location>
</feature>
<dbReference type="Proteomes" id="UP000440004">
    <property type="component" value="Unassembled WGS sequence"/>
</dbReference>
<feature type="transmembrane region" description="Helical" evidence="6">
    <location>
        <begin position="236"/>
        <end position="261"/>
    </location>
</feature>
<comment type="subcellular location">
    <subcellularLocation>
        <location evidence="1">Cell membrane</location>
        <topology evidence="1">Multi-pass membrane protein</topology>
    </subcellularLocation>
</comment>
<dbReference type="GO" id="GO:0005886">
    <property type="term" value="C:plasma membrane"/>
    <property type="evidence" value="ECO:0007669"/>
    <property type="project" value="UniProtKB-SubCell"/>
</dbReference>
<feature type="transmembrane region" description="Helical" evidence="6">
    <location>
        <begin position="192"/>
        <end position="215"/>
    </location>
</feature>
<sequence length="531" mass="57612">MTGGLSLSSYIKGAGIIATGGIIAKLLGLFFKVPIGRILGDFGFGLYYNSYNIYNLLLTVSIVGVPVAISKMISERASVKNYYGLYSVFKLSMTVLLLIGGISSAVLYFGAHWIIDIANWHPDTYYAIIGLSAAPFFVSIMCAIRGFFQGMQMMTPSAISQIIESIVRVIFGIGLCLYLTQSYGLAMGAGGASAGATIGAILTTLFLLFALSLFMKSFRKNINESKKIFKKESNRAILKRLTQIAVPVTLASAVVSLFGIINSFTYVPRLQVAGFNIDTATSMFGDFGRAQTMINVPLTFSAAMVITLVPAISASFALNDIKSIRRKTELGIRVMLLISLPCAVGLSIYADPIFELLFPASQYGGEILKYLSYSTVFIMITNTLQSVLQGLDKFMVPVKNLFIGLIVKFILNYIFIAIPSINIYGLVISNIGAYAVSTLLNYISIKKCLKIKLNINQTVVKPLTASLIMAIVGMKIFNVVSTTTGENIGVLISITLCVVVYFVALILLKGLTREELLLLPGGRKIIGMFKK</sequence>
<evidence type="ECO:0000256" key="4">
    <source>
        <dbReference type="ARBA" id="ARBA00022989"/>
    </source>
</evidence>
<organism evidence="7 8">
    <name type="scientific">Alkalibaculum sporogenes</name>
    <dbReference type="NCBI Taxonomy" id="2655001"/>
    <lineage>
        <taxon>Bacteria</taxon>
        <taxon>Bacillati</taxon>
        <taxon>Bacillota</taxon>
        <taxon>Clostridia</taxon>
        <taxon>Eubacteriales</taxon>
        <taxon>Eubacteriaceae</taxon>
        <taxon>Alkalibaculum</taxon>
    </lineage>
</organism>
<protein>
    <submittedName>
        <fullName evidence="7">Oligosaccharide flippase family protein</fullName>
    </submittedName>
</protein>
<feature type="transmembrane region" description="Helical" evidence="6">
    <location>
        <begin position="370"/>
        <end position="388"/>
    </location>
</feature>
<dbReference type="PANTHER" id="PTHR30250">
    <property type="entry name" value="PST FAMILY PREDICTED COLANIC ACID TRANSPORTER"/>
    <property type="match status" value="1"/>
</dbReference>
<dbReference type="CDD" id="cd13124">
    <property type="entry name" value="MATE_SpoVB_like"/>
    <property type="match status" value="1"/>
</dbReference>
<keyword evidence="2" id="KW-1003">Cell membrane</keyword>
<feature type="transmembrane region" description="Helical" evidence="6">
    <location>
        <begin position="127"/>
        <end position="148"/>
    </location>
</feature>
<dbReference type="InterPro" id="IPR002797">
    <property type="entry name" value="Polysacc_synth"/>
</dbReference>
<accession>A0A6A7K696</accession>